<keyword evidence="9" id="KW-1185">Reference proteome</keyword>
<feature type="transmembrane region" description="Helical" evidence="6">
    <location>
        <begin position="20"/>
        <end position="41"/>
    </location>
</feature>
<dbReference type="Proteomes" id="UP001165488">
    <property type="component" value="Unassembled WGS sequence"/>
</dbReference>
<dbReference type="InterPro" id="IPR015414">
    <property type="entry name" value="TMEM64"/>
</dbReference>
<comment type="subcellular location">
    <subcellularLocation>
        <location evidence="1 6">Cell membrane</location>
        <topology evidence="1 6">Multi-pass membrane protein</topology>
    </subcellularLocation>
</comment>
<dbReference type="PANTHER" id="PTHR12677">
    <property type="entry name" value="GOLGI APPARATUS MEMBRANE PROTEIN TVP38-RELATED"/>
    <property type="match status" value="1"/>
</dbReference>
<comment type="caution">
    <text evidence="8">The sequence shown here is derived from an EMBL/GenBank/DDBJ whole genome shotgun (WGS) entry which is preliminary data.</text>
</comment>
<dbReference type="InterPro" id="IPR032816">
    <property type="entry name" value="VTT_dom"/>
</dbReference>
<keyword evidence="4 6" id="KW-1133">Transmembrane helix</keyword>
<evidence type="ECO:0000256" key="6">
    <source>
        <dbReference type="RuleBase" id="RU366058"/>
    </source>
</evidence>
<name>A0ABS9USZ6_9BACT</name>
<comment type="similarity">
    <text evidence="6">Belongs to the TVP38/TMEM64 family.</text>
</comment>
<keyword evidence="3 6" id="KW-0812">Transmembrane</keyword>
<evidence type="ECO:0000256" key="5">
    <source>
        <dbReference type="ARBA" id="ARBA00023136"/>
    </source>
</evidence>
<feature type="transmembrane region" description="Helical" evidence="6">
    <location>
        <begin position="61"/>
        <end position="82"/>
    </location>
</feature>
<dbReference type="Pfam" id="PF09335">
    <property type="entry name" value="VTT_dom"/>
    <property type="match status" value="1"/>
</dbReference>
<proteinExistence type="inferred from homology"/>
<feature type="transmembrane region" description="Helical" evidence="6">
    <location>
        <begin position="145"/>
        <end position="167"/>
    </location>
</feature>
<accession>A0ABS9USZ6</accession>
<reference evidence="8" key="1">
    <citation type="submission" date="2022-03" db="EMBL/GenBank/DDBJ databases">
        <title>De novo assembled genomes of Belliella spp. (Cyclobacteriaceae) strains.</title>
        <authorList>
            <person name="Szabo A."/>
            <person name="Korponai K."/>
            <person name="Felfoldi T."/>
        </authorList>
    </citation>
    <scope>NUCLEOTIDE SEQUENCE</scope>
    <source>
        <strain evidence="8">DSM 107340</strain>
    </source>
</reference>
<feature type="transmembrane region" description="Helical" evidence="6">
    <location>
        <begin position="94"/>
        <end position="113"/>
    </location>
</feature>
<evidence type="ECO:0000256" key="1">
    <source>
        <dbReference type="ARBA" id="ARBA00004651"/>
    </source>
</evidence>
<feature type="transmembrane region" description="Helical" evidence="6">
    <location>
        <begin position="212"/>
        <end position="230"/>
    </location>
</feature>
<evidence type="ECO:0000256" key="2">
    <source>
        <dbReference type="ARBA" id="ARBA00022475"/>
    </source>
</evidence>
<gene>
    <name evidence="8" type="ORF">MM236_15305</name>
</gene>
<organism evidence="8 9">
    <name type="scientific">Belliella calami</name>
    <dbReference type="NCBI Taxonomy" id="2923436"/>
    <lineage>
        <taxon>Bacteria</taxon>
        <taxon>Pseudomonadati</taxon>
        <taxon>Bacteroidota</taxon>
        <taxon>Cytophagia</taxon>
        <taxon>Cytophagales</taxon>
        <taxon>Cyclobacteriaceae</taxon>
        <taxon>Belliella</taxon>
    </lineage>
</organism>
<evidence type="ECO:0000256" key="3">
    <source>
        <dbReference type="ARBA" id="ARBA00022692"/>
    </source>
</evidence>
<protein>
    <recommendedName>
        <fullName evidence="6">TVP38/TMEM64 family membrane protein</fullName>
    </recommendedName>
</protein>
<evidence type="ECO:0000259" key="7">
    <source>
        <dbReference type="Pfam" id="PF09335"/>
    </source>
</evidence>
<feature type="transmembrane region" description="Helical" evidence="6">
    <location>
        <begin position="179"/>
        <end position="200"/>
    </location>
</feature>
<evidence type="ECO:0000256" key="4">
    <source>
        <dbReference type="ARBA" id="ARBA00022989"/>
    </source>
</evidence>
<sequence length="240" mass="27035">MEKKAGFFKDIRLIGKNNPAVAIALLWVSIIPSVCSLVLVPLTVQNSQFLEQIDFSNVLDILMYVFVGMLLMGLALMPTTLFAGLSGFLFGWQAFLWVIVGYSLATLLGYLWGKKLGKDSLDLILDKYPKARDLIRQKEKKVGELIFFVRLSPVIPFALSNLLFALLKSGWKKLKIFGLFGMLPRTMLVFFTGTIASDIYSAIEQDGISGKGWIFIALLVFSGWGIWRFFQRNGKDKFEL</sequence>
<dbReference type="EMBL" id="JAKZGS010000015">
    <property type="protein sequence ID" value="MCH7399368.1"/>
    <property type="molecule type" value="Genomic_DNA"/>
</dbReference>
<feature type="domain" description="VTT" evidence="7">
    <location>
        <begin position="78"/>
        <end position="193"/>
    </location>
</feature>
<dbReference type="RefSeq" id="WP_241275866.1">
    <property type="nucleotide sequence ID" value="NZ_JAKZGS010000015.1"/>
</dbReference>
<keyword evidence="2 6" id="KW-1003">Cell membrane</keyword>
<evidence type="ECO:0000313" key="8">
    <source>
        <dbReference type="EMBL" id="MCH7399368.1"/>
    </source>
</evidence>
<dbReference type="PANTHER" id="PTHR12677:SF59">
    <property type="entry name" value="GOLGI APPARATUS MEMBRANE PROTEIN TVP38-RELATED"/>
    <property type="match status" value="1"/>
</dbReference>
<keyword evidence="5 6" id="KW-0472">Membrane</keyword>
<evidence type="ECO:0000313" key="9">
    <source>
        <dbReference type="Proteomes" id="UP001165488"/>
    </source>
</evidence>